<accession>A0ABP8JHR9</accession>
<feature type="region of interest" description="Disordered" evidence="1">
    <location>
        <begin position="325"/>
        <end position="366"/>
    </location>
</feature>
<name>A0ABP8JHR9_9MICO</name>
<dbReference type="InterPro" id="IPR036465">
    <property type="entry name" value="vWFA_dom_sf"/>
</dbReference>
<sequence length="640" mass="68279">MNATAPARHEVPLTGAAREAWESALDLWGVHLHDARLAPGAGLAHGAPAWFTFPPEITVDPVMVEQFGGSAELESVFAHEIGHHVLAPSTRIDALKIRHQLARALLAAGAPSLREQDLALLSNLWSDLLVNARVANLQRVRDAAGGPGGEPGIVRFARLFYRSGLKTTNRLWWVYVRCHELTWGLPAGTLAARQPPAADTALRAAPITDGPDLDDIPQRYREQEKALRAARAATAQAQLDLLRFVTTHPEADARLAARLVRTFAADPVGGALRFGVLAAPYLVEEGLTRTGTGAGVVDGASPAFPCNADGAPATGEEVGRVLADRRMSGPVPTRDTEGFDDVDEAQRQGDHHQRGGDDEAPDGGQGFGVARTLEIYATSDAAAVLAAAYRAQAAPWVRPFTRPRPAQPTAELPGPIDAWEVGDDLADLDWPQTLQAGSVVIPGVTTRRLTYLDDDPTLLDEAGLELDLYIDSSGSMPHPSHGSPAVLAGTILALSVLRGGGRVRVTSFSGPGQVAGSDFSRDHVGIVNDLAWFFAGGTSFPLDLLDARYRPLPRARDDMVRHLVVLSDDGLVSMFGVGNGQFAHVAKDTRAKLTTATLVLLDHRRSVDALAAEAGYDVLYLDTMDQAPEICSWLAKVLHG</sequence>
<organism evidence="2 3">
    <name type="scientific">Ornithinibacter aureus</name>
    <dbReference type="NCBI Taxonomy" id="622664"/>
    <lineage>
        <taxon>Bacteria</taxon>
        <taxon>Bacillati</taxon>
        <taxon>Actinomycetota</taxon>
        <taxon>Actinomycetes</taxon>
        <taxon>Micrococcales</taxon>
        <taxon>Intrasporangiaceae</taxon>
        <taxon>Ornithinibacter</taxon>
    </lineage>
</organism>
<feature type="compositionally biased region" description="Basic and acidic residues" evidence="1">
    <location>
        <begin position="344"/>
        <end position="357"/>
    </location>
</feature>
<evidence type="ECO:0000313" key="3">
    <source>
        <dbReference type="Proteomes" id="UP001500390"/>
    </source>
</evidence>
<keyword evidence="3" id="KW-1185">Reference proteome</keyword>
<dbReference type="Proteomes" id="UP001500390">
    <property type="component" value="Unassembled WGS sequence"/>
</dbReference>
<protein>
    <recommendedName>
        <fullName evidence="4">VWA domain-containing protein</fullName>
    </recommendedName>
</protein>
<dbReference type="RefSeq" id="WP_159902612.1">
    <property type="nucleotide sequence ID" value="NZ_BAABFX010000018.1"/>
</dbReference>
<evidence type="ECO:0000313" key="2">
    <source>
        <dbReference type="EMBL" id="GAA4391052.1"/>
    </source>
</evidence>
<reference evidence="3" key="1">
    <citation type="journal article" date="2019" name="Int. J. Syst. Evol. Microbiol.">
        <title>The Global Catalogue of Microorganisms (GCM) 10K type strain sequencing project: providing services to taxonomists for standard genome sequencing and annotation.</title>
        <authorList>
            <consortium name="The Broad Institute Genomics Platform"/>
            <consortium name="The Broad Institute Genome Sequencing Center for Infectious Disease"/>
            <person name="Wu L."/>
            <person name="Ma J."/>
        </authorList>
    </citation>
    <scope>NUCLEOTIDE SEQUENCE [LARGE SCALE GENOMIC DNA]</scope>
    <source>
        <strain evidence="3">JCM 17738</strain>
    </source>
</reference>
<dbReference type="EMBL" id="BAABFX010000018">
    <property type="protein sequence ID" value="GAA4391052.1"/>
    <property type="molecule type" value="Genomic_DNA"/>
</dbReference>
<proteinExistence type="predicted"/>
<gene>
    <name evidence="2" type="ORF">GCM10023153_08550</name>
</gene>
<evidence type="ECO:0008006" key="4">
    <source>
        <dbReference type="Google" id="ProtNLM"/>
    </source>
</evidence>
<comment type="caution">
    <text evidence="2">The sequence shown here is derived from an EMBL/GenBank/DDBJ whole genome shotgun (WGS) entry which is preliminary data.</text>
</comment>
<dbReference type="SUPFAM" id="SSF53300">
    <property type="entry name" value="vWA-like"/>
    <property type="match status" value="1"/>
</dbReference>
<evidence type="ECO:0000256" key="1">
    <source>
        <dbReference type="SAM" id="MobiDB-lite"/>
    </source>
</evidence>